<proteinExistence type="predicted"/>
<name>A0A6C0IWM1_9ZZZZ</name>
<organism evidence="1">
    <name type="scientific">viral metagenome</name>
    <dbReference type="NCBI Taxonomy" id="1070528"/>
    <lineage>
        <taxon>unclassified sequences</taxon>
        <taxon>metagenomes</taxon>
        <taxon>organismal metagenomes</taxon>
    </lineage>
</organism>
<protein>
    <submittedName>
        <fullName evidence="1">Uncharacterized protein</fullName>
    </submittedName>
</protein>
<sequence>MKRLSAPITFEFEPFRRPSIIDPRDVARTIALGKQVMAFIEDGKVYYIISRNPDYPYPGLFQGGTGLGEGDSVGSAC</sequence>
<evidence type="ECO:0000313" key="1">
    <source>
        <dbReference type="EMBL" id="QHT97714.1"/>
    </source>
</evidence>
<dbReference type="EMBL" id="MN740283">
    <property type="protein sequence ID" value="QHT97714.1"/>
    <property type="molecule type" value="Genomic_DNA"/>
</dbReference>
<dbReference type="AlphaFoldDB" id="A0A6C0IWM1"/>
<reference evidence="1" key="1">
    <citation type="journal article" date="2020" name="Nature">
        <title>Giant virus diversity and host interactions through global metagenomics.</title>
        <authorList>
            <person name="Schulz F."/>
            <person name="Roux S."/>
            <person name="Paez-Espino D."/>
            <person name="Jungbluth S."/>
            <person name="Walsh D.A."/>
            <person name="Denef V.J."/>
            <person name="McMahon K.D."/>
            <person name="Konstantinidis K.T."/>
            <person name="Eloe-Fadrosh E.A."/>
            <person name="Kyrpides N.C."/>
            <person name="Woyke T."/>
        </authorList>
    </citation>
    <scope>NUCLEOTIDE SEQUENCE</scope>
    <source>
        <strain evidence="1">GVMAG-M-3300025572-1</strain>
    </source>
</reference>
<accession>A0A6C0IWM1</accession>